<evidence type="ECO:0008006" key="3">
    <source>
        <dbReference type="Google" id="ProtNLM"/>
    </source>
</evidence>
<name>A0A6L6LAA4_9FIRM</name>
<organism evidence="1 2">
    <name type="scientific">Roseburia intestinalis</name>
    <dbReference type="NCBI Taxonomy" id="166486"/>
    <lineage>
        <taxon>Bacteria</taxon>
        <taxon>Bacillati</taxon>
        <taxon>Bacillota</taxon>
        <taxon>Clostridia</taxon>
        <taxon>Lachnospirales</taxon>
        <taxon>Lachnospiraceae</taxon>
        <taxon>Roseburia</taxon>
    </lineage>
</organism>
<protein>
    <recommendedName>
        <fullName evidence="3">Class I SAM-dependent methyltransferase</fullName>
    </recommendedName>
</protein>
<sequence length="154" mass="18268">MILKNENSIYMFYEAIEQLEPEKILDVGMFLKRTGAVSRKVMSRDIPEDRQLTGIDFFPELTFPVWNMIYDQIETAESYYKKQDTEKYDLAVVFGAEDFQKKVSMDKIITKTADVSKYVLLDQWIPAWKSQKRFIRATDIKVENDIYFLAMFEE</sequence>
<accession>A0A6L6LAA4</accession>
<dbReference type="AlphaFoldDB" id="A0A6L6LAA4"/>
<dbReference type="RefSeq" id="WP_118413616.1">
    <property type="nucleotide sequence ID" value="NZ_QRPI01000043.1"/>
</dbReference>
<evidence type="ECO:0000313" key="1">
    <source>
        <dbReference type="EMBL" id="MTR87233.1"/>
    </source>
</evidence>
<dbReference type="Proteomes" id="UP000478483">
    <property type="component" value="Unassembled WGS sequence"/>
</dbReference>
<gene>
    <name evidence="1" type="ORF">GMD50_19920</name>
</gene>
<comment type="caution">
    <text evidence="1">The sequence shown here is derived from an EMBL/GenBank/DDBJ whole genome shotgun (WGS) entry which is preliminary data.</text>
</comment>
<dbReference type="EMBL" id="WNAJ01000048">
    <property type="protein sequence ID" value="MTR87233.1"/>
    <property type="molecule type" value="Genomic_DNA"/>
</dbReference>
<evidence type="ECO:0000313" key="2">
    <source>
        <dbReference type="Proteomes" id="UP000478483"/>
    </source>
</evidence>
<reference evidence="1 2" key="1">
    <citation type="journal article" date="2019" name="Nat. Med.">
        <title>A library of human gut bacterial isolates paired with longitudinal multiomics data enables mechanistic microbiome research.</title>
        <authorList>
            <person name="Poyet M."/>
            <person name="Groussin M."/>
            <person name="Gibbons S.M."/>
            <person name="Avila-Pacheco J."/>
            <person name="Jiang X."/>
            <person name="Kearney S.M."/>
            <person name="Perrotta A.R."/>
            <person name="Berdy B."/>
            <person name="Zhao S."/>
            <person name="Lieberman T.D."/>
            <person name="Swanson P.K."/>
            <person name="Smith M."/>
            <person name="Roesemann S."/>
            <person name="Alexander J.E."/>
            <person name="Rich S.A."/>
            <person name="Livny J."/>
            <person name="Vlamakis H."/>
            <person name="Clish C."/>
            <person name="Bullock K."/>
            <person name="Deik A."/>
            <person name="Scott J."/>
            <person name="Pierce K.A."/>
            <person name="Xavier R.J."/>
            <person name="Alm E.J."/>
        </authorList>
    </citation>
    <scope>NUCLEOTIDE SEQUENCE [LARGE SCALE GENOMIC DNA]</scope>
    <source>
        <strain evidence="1 2">BIOML-A1</strain>
    </source>
</reference>
<proteinExistence type="predicted"/>